<dbReference type="STRING" id="610380.E2B4Y8"/>
<evidence type="ECO:0000313" key="8">
    <source>
        <dbReference type="Proteomes" id="UP000008237"/>
    </source>
</evidence>
<dbReference type="EMBL" id="GL445681">
    <property type="protein sequence ID" value="EFN89252.1"/>
    <property type="molecule type" value="Genomic_DNA"/>
</dbReference>
<feature type="region of interest" description="Disordered" evidence="5">
    <location>
        <begin position="255"/>
        <end position="327"/>
    </location>
</feature>
<proteinExistence type="predicted"/>
<dbReference type="PANTHER" id="PTHR15348:SF0">
    <property type="entry name" value="PROTEIN DEAD RINGER"/>
    <property type="match status" value="1"/>
</dbReference>
<dbReference type="Gene3D" id="1.10.150.60">
    <property type="entry name" value="ARID DNA-binding domain"/>
    <property type="match status" value="1"/>
</dbReference>
<keyword evidence="2" id="KW-0238">DNA-binding</keyword>
<gene>
    <name evidence="7" type="ORF">EAI_16745</name>
</gene>
<dbReference type="SMART" id="SM01014">
    <property type="entry name" value="ARID"/>
    <property type="match status" value="1"/>
</dbReference>
<feature type="compositionally biased region" description="Low complexity" evidence="5">
    <location>
        <begin position="268"/>
        <end position="277"/>
    </location>
</feature>
<keyword evidence="4" id="KW-0539">Nucleus</keyword>
<dbReference type="Pfam" id="PF01388">
    <property type="entry name" value="ARID"/>
    <property type="match status" value="1"/>
</dbReference>
<dbReference type="InterPro" id="IPR045147">
    <property type="entry name" value="ARI3A/B/C"/>
</dbReference>
<feature type="compositionally biased region" description="Polar residues" evidence="5">
    <location>
        <begin position="97"/>
        <end position="115"/>
    </location>
</feature>
<organism evidence="8">
    <name type="scientific">Harpegnathos saltator</name>
    <name type="common">Jerdon's jumping ant</name>
    <dbReference type="NCBI Taxonomy" id="610380"/>
    <lineage>
        <taxon>Eukaryota</taxon>
        <taxon>Metazoa</taxon>
        <taxon>Ecdysozoa</taxon>
        <taxon>Arthropoda</taxon>
        <taxon>Hexapoda</taxon>
        <taxon>Insecta</taxon>
        <taxon>Pterygota</taxon>
        <taxon>Neoptera</taxon>
        <taxon>Endopterygota</taxon>
        <taxon>Hymenoptera</taxon>
        <taxon>Apocrita</taxon>
        <taxon>Aculeata</taxon>
        <taxon>Formicoidea</taxon>
        <taxon>Formicidae</taxon>
        <taxon>Ponerinae</taxon>
        <taxon>Ponerini</taxon>
        <taxon>Harpegnathos</taxon>
    </lineage>
</organism>
<dbReference type="InParanoid" id="E2B4Y8"/>
<feature type="region of interest" description="Disordered" evidence="5">
    <location>
        <begin position="201"/>
        <end position="235"/>
    </location>
</feature>
<keyword evidence="1" id="KW-0805">Transcription regulation</keyword>
<feature type="compositionally biased region" description="Basic residues" evidence="5">
    <location>
        <begin position="283"/>
        <end position="295"/>
    </location>
</feature>
<dbReference type="SUPFAM" id="SSF46774">
    <property type="entry name" value="ARID-like"/>
    <property type="match status" value="1"/>
</dbReference>
<feature type="region of interest" description="Disordered" evidence="5">
    <location>
        <begin position="86"/>
        <end position="115"/>
    </location>
</feature>
<keyword evidence="3" id="KW-0804">Transcription</keyword>
<dbReference type="OrthoDB" id="10044343at2759"/>
<evidence type="ECO:0000256" key="2">
    <source>
        <dbReference type="ARBA" id="ARBA00023125"/>
    </source>
</evidence>
<dbReference type="PANTHER" id="PTHR15348">
    <property type="entry name" value="AT-RICH INTERACTIVE DOMAIN-CONTAINING PROTEIN ARID DOMAIN- CONTAINING PROTEIN DEAD RINGER PROTEIN B-CELL REGULATOR OF IGH TRANSCRIPTION BRIGHT"/>
    <property type="match status" value="1"/>
</dbReference>
<dbReference type="InterPro" id="IPR036431">
    <property type="entry name" value="ARID_dom_sf"/>
</dbReference>
<name>E2B4Y8_HARSA</name>
<feature type="domain" description="ARID" evidence="6">
    <location>
        <begin position="1"/>
        <end position="75"/>
    </location>
</feature>
<dbReference type="GO" id="GO:0006357">
    <property type="term" value="P:regulation of transcription by RNA polymerase II"/>
    <property type="evidence" value="ECO:0007669"/>
    <property type="project" value="InterPro"/>
</dbReference>
<feature type="non-terminal residue" evidence="7">
    <location>
        <position position="1"/>
    </location>
</feature>
<feature type="region of interest" description="Disordered" evidence="5">
    <location>
        <begin position="141"/>
        <end position="175"/>
    </location>
</feature>
<evidence type="ECO:0000256" key="1">
    <source>
        <dbReference type="ARBA" id="ARBA00023015"/>
    </source>
</evidence>
<feature type="compositionally biased region" description="Polar residues" evidence="5">
    <location>
        <begin position="143"/>
        <end position="153"/>
    </location>
</feature>
<protein>
    <submittedName>
        <fullName evidence="7">Protein dead ringer</fullName>
    </submittedName>
</protein>
<feature type="compositionally biased region" description="Polar residues" evidence="5">
    <location>
        <begin position="165"/>
        <end position="175"/>
    </location>
</feature>
<dbReference type="InterPro" id="IPR001606">
    <property type="entry name" value="ARID_dom"/>
</dbReference>
<dbReference type="PROSITE" id="PS51011">
    <property type="entry name" value="ARID"/>
    <property type="match status" value="1"/>
</dbReference>
<reference evidence="7 8" key="1">
    <citation type="journal article" date="2010" name="Science">
        <title>Genomic comparison of the ants Camponotus floridanus and Harpegnathos saltator.</title>
        <authorList>
            <person name="Bonasio R."/>
            <person name="Zhang G."/>
            <person name="Ye C."/>
            <person name="Mutti N.S."/>
            <person name="Fang X."/>
            <person name="Qin N."/>
            <person name="Donahue G."/>
            <person name="Yang P."/>
            <person name="Li Q."/>
            <person name="Li C."/>
            <person name="Zhang P."/>
            <person name="Huang Z."/>
            <person name="Berger S.L."/>
            <person name="Reinberg D."/>
            <person name="Wang J."/>
            <person name="Liebig J."/>
        </authorList>
    </citation>
    <scope>NUCLEOTIDE SEQUENCE [LARGE SCALE GENOMIC DNA]</scope>
    <source>
        <strain evidence="7 8">R22 G/1</strain>
    </source>
</reference>
<feature type="compositionally biased region" description="Polar residues" evidence="5">
    <location>
        <begin position="222"/>
        <end position="235"/>
    </location>
</feature>
<dbReference type="Proteomes" id="UP000008237">
    <property type="component" value="Unassembled WGS sequence"/>
</dbReference>
<dbReference type="GO" id="GO:0003677">
    <property type="term" value="F:DNA binding"/>
    <property type="evidence" value="ECO:0007669"/>
    <property type="project" value="UniProtKB-KW"/>
</dbReference>
<dbReference type="GO" id="GO:0005634">
    <property type="term" value="C:nucleus"/>
    <property type="evidence" value="ECO:0007669"/>
    <property type="project" value="TreeGrafter"/>
</dbReference>
<accession>E2B4Y8</accession>
<keyword evidence="8" id="KW-1185">Reference proteome</keyword>
<feature type="region of interest" description="Disordered" evidence="5">
    <location>
        <begin position="333"/>
        <end position="352"/>
    </location>
</feature>
<evidence type="ECO:0000256" key="5">
    <source>
        <dbReference type="SAM" id="MobiDB-lite"/>
    </source>
</evidence>
<dbReference type="SMART" id="SM00501">
    <property type="entry name" value="BRIGHT"/>
    <property type="match status" value="1"/>
</dbReference>
<evidence type="ECO:0000313" key="7">
    <source>
        <dbReference type="EMBL" id="EFN89252.1"/>
    </source>
</evidence>
<evidence type="ECO:0000259" key="6">
    <source>
        <dbReference type="PROSITE" id="PS51011"/>
    </source>
</evidence>
<evidence type="ECO:0000256" key="4">
    <source>
        <dbReference type="ARBA" id="ARBA00023242"/>
    </source>
</evidence>
<evidence type="ECO:0000256" key="3">
    <source>
        <dbReference type="ARBA" id="ARBA00023163"/>
    </source>
</evidence>
<dbReference type="AlphaFoldDB" id="E2B4Y8"/>
<sequence>GQPINRLPIMAKSVLDLYELYNLVIQRGGLVEVINKKLWQEIIKGLRLPSSITSAAFTLRTQYRKYLYDYECSKEHLSTPEELQVAIDGNRREGRRSSYSTYSGNGPSENSMPRSQHIANPLALAAPQITLPLIAAGGHQHHSMQLNGSSGHNPLSHIHLPPQGNPLSQGGNPIQSPLHGLAPSTDVMLEYFKLFNLPTKEDAGTPSPSMHRQNACIGNGSPGASSPPRDNNGSNAMEVIKSSWTLYNSMYAGRSRQLTSSPPRNQAPRSPVRVRSPIPRPRSPMRRQRSPLRRSRSPEPQALDLVRSPGRSPAIQSPPSLPGNTIMMGRHQQHMSGMPSHSSVARTQDEDNMPNNFITINCQSTRRNGAGSLSICATFGGIVYEGILLPRDGNESPSQRATPENTP</sequence>